<dbReference type="Pfam" id="PF00440">
    <property type="entry name" value="TetR_N"/>
    <property type="match status" value="1"/>
</dbReference>
<organism evidence="6 7">
    <name type="scientific">Streptomyces malaysiensis</name>
    <dbReference type="NCBI Taxonomy" id="92644"/>
    <lineage>
        <taxon>Bacteria</taxon>
        <taxon>Bacillati</taxon>
        <taxon>Actinomycetota</taxon>
        <taxon>Actinomycetes</taxon>
        <taxon>Kitasatosporales</taxon>
        <taxon>Streptomycetaceae</taxon>
        <taxon>Streptomyces</taxon>
        <taxon>Streptomyces violaceusniger group</taxon>
    </lineage>
</organism>
<gene>
    <name evidence="6" type="ORF">I1A49_45620</name>
</gene>
<keyword evidence="1" id="KW-0805">Transcription regulation</keyword>
<dbReference type="SUPFAM" id="SSF48498">
    <property type="entry name" value="Tetracyclin repressor-like, C-terminal domain"/>
    <property type="match status" value="1"/>
</dbReference>
<evidence type="ECO:0000256" key="3">
    <source>
        <dbReference type="ARBA" id="ARBA00023163"/>
    </source>
</evidence>
<dbReference type="PANTHER" id="PTHR30055">
    <property type="entry name" value="HTH-TYPE TRANSCRIPTIONAL REGULATOR RUTR"/>
    <property type="match status" value="1"/>
</dbReference>
<reference evidence="6 7" key="1">
    <citation type="submission" date="2020-11" db="EMBL/GenBank/DDBJ databases">
        <title>Complete genome sequence unveiled secondary metabolic potentials in Streptomyces solisilvae HNM0141.</title>
        <authorList>
            <person name="Huang X."/>
        </authorList>
    </citation>
    <scope>NUCLEOTIDE SEQUENCE [LARGE SCALE GENOMIC DNA]</scope>
    <source>
        <strain evidence="6 7">HNM0141</strain>
    </source>
</reference>
<dbReference type="PROSITE" id="PS50977">
    <property type="entry name" value="HTH_TETR_2"/>
    <property type="match status" value="1"/>
</dbReference>
<dbReference type="InterPro" id="IPR041669">
    <property type="entry name" value="TetR_C_15"/>
</dbReference>
<name>A0ABX6WKU9_STRMQ</name>
<dbReference type="InterPro" id="IPR001647">
    <property type="entry name" value="HTH_TetR"/>
</dbReference>
<evidence type="ECO:0000256" key="1">
    <source>
        <dbReference type="ARBA" id="ARBA00023015"/>
    </source>
</evidence>
<dbReference type="SUPFAM" id="SSF46689">
    <property type="entry name" value="Homeodomain-like"/>
    <property type="match status" value="1"/>
</dbReference>
<dbReference type="InterPro" id="IPR023772">
    <property type="entry name" value="DNA-bd_HTH_TetR-type_CS"/>
</dbReference>
<dbReference type="Gene3D" id="1.10.357.10">
    <property type="entry name" value="Tetracycline Repressor, domain 2"/>
    <property type="match status" value="1"/>
</dbReference>
<dbReference type="InterPro" id="IPR050109">
    <property type="entry name" value="HTH-type_TetR-like_transc_reg"/>
</dbReference>
<dbReference type="PANTHER" id="PTHR30055:SF234">
    <property type="entry name" value="HTH-TYPE TRANSCRIPTIONAL REGULATOR BETI"/>
    <property type="match status" value="1"/>
</dbReference>
<feature type="domain" description="HTH tetR-type" evidence="5">
    <location>
        <begin position="20"/>
        <end position="80"/>
    </location>
</feature>
<dbReference type="PRINTS" id="PR00455">
    <property type="entry name" value="HTHTETR"/>
</dbReference>
<accession>A0ABX6WKU9</accession>
<dbReference type="EMBL" id="CP065050">
    <property type="protein sequence ID" value="QPI61235.1"/>
    <property type="molecule type" value="Genomic_DNA"/>
</dbReference>
<evidence type="ECO:0000256" key="4">
    <source>
        <dbReference type="PROSITE-ProRule" id="PRU00335"/>
    </source>
</evidence>
<dbReference type="InterPro" id="IPR009057">
    <property type="entry name" value="Homeodomain-like_sf"/>
</dbReference>
<dbReference type="Pfam" id="PF17918">
    <property type="entry name" value="TetR_C_15"/>
    <property type="match status" value="1"/>
</dbReference>
<evidence type="ECO:0000256" key="2">
    <source>
        <dbReference type="ARBA" id="ARBA00023125"/>
    </source>
</evidence>
<dbReference type="Proteomes" id="UP000663421">
    <property type="component" value="Chromosome"/>
</dbReference>
<evidence type="ECO:0000313" key="6">
    <source>
        <dbReference type="EMBL" id="QPI61235.1"/>
    </source>
</evidence>
<evidence type="ECO:0000313" key="7">
    <source>
        <dbReference type="Proteomes" id="UP000663421"/>
    </source>
</evidence>
<dbReference type="PROSITE" id="PS01081">
    <property type="entry name" value="HTH_TETR_1"/>
    <property type="match status" value="1"/>
</dbReference>
<proteinExistence type="predicted"/>
<sequence>MPSADRRLQPRRKPRQVRAELTRERILTAAAHIFAELGYAAGTTNRIAERARISIGSLYQYFPNKDAILAELLVRHIDRGTWTQADQLDLSAGSLKEMVRALVRDAIDNHRDDPQLLRIMIEEAPLSQELLDTIDRHGKHRVEQVRDVFSRHPDVRVRDLDTAAELTVFTVEINTHKLMAAPQTIPVETFENELVDMISRYLRGD</sequence>
<keyword evidence="2 4" id="KW-0238">DNA-binding</keyword>
<keyword evidence="3" id="KW-0804">Transcription</keyword>
<protein>
    <submittedName>
        <fullName evidence="6">TetR/AcrR family transcriptional regulator</fullName>
    </submittedName>
</protein>
<dbReference type="InterPro" id="IPR036271">
    <property type="entry name" value="Tet_transcr_reg_TetR-rel_C_sf"/>
</dbReference>
<evidence type="ECO:0000259" key="5">
    <source>
        <dbReference type="PROSITE" id="PS50977"/>
    </source>
</evidence>
<feature type="DNA-binding region" description="H-T-H motif" evidence="4">
    <location>
        <begin position="43"/>
        <end position="62"/>
    </location>
</feature>
<keyword evidence="7" id="KW-1185">Reference proteome</keyword>